<evidence type="ECO:0000256" key="2">
    <source>
        <dbReference type="ARBA" id="ARBA00022630"/>
    </source>
</evidence>
<evidence type="ECO:0000313" key="8">
    <source>
        <dbReference type="Proteomes" id="UP000010296"/>
    </source>
</evidence>
<sequence length="247" mass="27142">MAMNQTIKQLTDHVSVRAFKDTPLTDSQKETLVTAARSGSSSNFVQAFSIIDISDAALRSELAAITNSAPYVNQTGVFYVFVADLYRQATLLEANGESLAGIQSMESLMVSIVDTTIAAQNMAVAAESLDLGICYIGGIRNDIDKVAKLLDLPPFTVPVFGLTIGHPVSKNNPKPRMPQKNQVAENHYPREQFANLGAYEEQTAAYYAKRGVNAQETSWSEKNILFFKEVRRPEVAEFLKKQGFLLA</sequence>
<reference evidence="7 8" key="1">
    <citation type="submission" date="2010-12" db="EMBL/GenBank/DDBJ databases">
        <authorList>
            <person name="Muzny D."/>
            <person name="Qin X."/>
            <person name="Deng J."/>
            <person name="Jiang H."/>
            <person name="Liu Y."/>
            <person name="Qu J."/>
            <person name="Song X.-Z."/>
            <person name="Zhang L."/>
            <person name="Thornton R."/>
            <person name="Coyle M."/>
            <person name="Francisco L."/>
            <person name="Jackson L."/>
            <person name="Javaid M."/>
            <person name="Korchina V."/>
            <person name="Kovar C."/>
            <person name="Mata R."/>
            <person name="Mathew T."/>
            <person name="Ngo R."/>
            <person name="Nguyen L."/>
            <person name="Nguyen N."/>
            <person name="Okwuonu G."/>
            <person name="Ongeri F."/>
            <person name="Pham C."/>
            <person name="Simmons D."/>
            <person name="Wilczek-Boney K."/>
            <person name="Hale W."/>
            <person name="Jakkamsetti A."/>
            <person name="Pham P."/>
            <person name="Ruth R."/>
            <person name="San Lucas F."/>
            <person name="Warren J."/>
            <person name="Zhang J."/>
            <person name="Zhao Z."/>
            <person name="Zhou C."/>
            <person name="Zhu D."/>
            <person name="Lee S."/>
            <person name="Bess C."/>
            <person name="Blankenburg K."/>
            <person name="Forbes L."/>
            <person name="Fu Q."/>
            <person name="Gubbala S."/>
            <person name="Hirani K."/>
            <person name="Jayaseelan J.C."/>
            <person name="Lara F."/>
            <person name="Munidasa M."/>
            <person name="Palculict T."/>
            <person name="Patil S."/>
            <person name="Pu L.-L."/>
            <person name="Saada N."/>
            <person name="Tang L."/>
            <person name="Weissenberger G."/>
            <person name="Zhu Y."/>
            <person name="Hemphill L."/>
            <person name="Shang Y."/>
            <person name="Youmans B."/>
            <person name="Ayvaz T."/>
            <person name="Ross M."/>
            <person name="Santibanez J."/>
            <person name="Aqrawi P."/>
            <person name="Gross S."/>
            <person name="Joshi V."/>
            <person name="Fowler G."/>
            <person name="Nazareth L."/>
            <person name="Reid J."/>
            <person name="Worley K."/>
            <person name="Petrosino J."/>
            <person name="Highlander S."/>
            <person name="Gibbs R."/>
        </authorList>
    </citation>
    <scope>NUCLEOTIDE SEQUENCE [LARGE SCALE GENOMIC DNA]</scope>
    <source>
        <strain evidence="8">DSM 15952 / CCUG 50447 / LMG 22039 / TP 1.5</strain>
    </source>
</reference>
<evidence type="ECO:0000256" key="4">
    <source>
        <dbReference type="ARBA" id="ARBA00023002"/>
    </source>
</evidence>
<dbReference type="CDD" id="cd02146">
    <property type="entry name" value="NfsA-like"/>
    <property type="match status" value="1"/>
</dbReference>
<dbReference type="InterPro" id="IPR029479">
    <property type="entry name" value="Nitroreductase"/>
</dbReference>
<organism evidence="7 8">
    <name type="scientific">Enterococcus italicus (strain DSM 15952 / CCUG 50447 / LMG 22039 / TP 1.5)</name>
    <dbReference type="NCBI Taxonomy" id="888064"/>
    <lineage>
        <taxon>Bacteria</taxon>
        <taxon>Bacillati</taxon>
        <taxon>Bacillota</taxon>
        <taxon>Bacilli</taxon>
        <taxon>Lactobacillales</taxon>
        <taxon>Enterococcaceae</taxon>
        <taxon>Enterococcus</taxon>
    </lineage>
</organism>
<dbReference type="Pfam" id="PF00881">
    <property type="entry name" value="Nitroreductase"/>
    <property type="match status" value="1"/>
</dbReference>
<keyword evidence="8" id="KW-1185">Reference proteome</keyword>
<evidence type="ECO:0000256" key="1">
    <source>
        <dbReference type="ARBA" id="ARBA00008366"/>
    </source>
</evidence>
<accession>E6LF26</accession>
<feature type="domain" description="Nitroreductase" evidence="6">
    <location>
        <begin position="13"/>
        <end position="166"/>
    </location>
</feature>
<dbReference type="PIRSF" id="PIRSF005426">
    <property type="entry name" value="Frp"/>
    <property type="match status" value="1"/>
</dbReference>
<protein>
    <submittedName>
        <fullName evidence="7">Nitroreductase family protein</fullName>
        <ecNumber evidence="7">1.-.-.-</ecNumber>
    </submittedName>
</protein>
<dbReference type="EMBL" id="AEPV01000035">
    <property type="protein sequence ID" value="EFU74199.1"/>
    <property type="molecule type" value="Genomic_DNA"/>
</dbReference>
<dbReference type="InterPro" id="IPR000415">
    <property type="entry name" value="Nitroreductase-like"/>
</dbReference>
<dbReference type="InterPro" id="IPR016446">
    <property type="entry name" value="Flavin_OxRdtase_Frp"/>
</dbReference>
<dbReference type="eggNOG" id="COG0778">
    <property type="taxonomic scope" value="Bacteria"/>
</dbReference>
<comment type="similarity">
    <text evidence="1 5">Belongs to the flavin oxidoreductase frp family.</text>
</comment>
<dbReference type="PANTHER" id="PTHR43425">
    <property type="entry name" value="OXYGEN-INSENSITIVE NADPH NITROREDUCTASE"/>
    <property type="match status" value="1"/>
</dbReference>
<dbReference type="EC" id="1.-.-.-" evidence="7"/>
<evidence type="ECO:0000313" key="7">
    <source>
        <dbReference type="EMBL" id="EFU74199.1"/>
    </source>
</evidence>
<dbReference type="Proteomes" id="UP000010296">
    <property type="component" value="Unassembled WGS sequence"/>
</dbReference>
<keyword evidence="3 5" id="KW-0288">FMN</keyword>
<keyword evidence="5" id="KW-0521">NADP</keyword>
<evidence type="ECO:0000256" key="3">
    <source>
        <dbReference type="ARBA" id="ARBA00022643"/>
    </source>
</evidence>
<gene>
    <name evidence="7" type="ORF">HMPREF9088_0940</name>
</gene>
<dbReference type="NCBIfam" id="NF008033">
    <property type="entry name" value="PRK10765.1"/>
    <property type="match status" value="1"/>
</dbReference>
<proteinExistence type="inferred from homology"/>
<evidence type="ECO:0000259" key="6">
    <source>
        <dbReference type="Pfam" id="PF00881"/>
    </source>
</evidence>
<evidence type="ECO:0000256" key="5">
    <source>
        <dbReference type="PIRNR" id="PIRNR005426"/>
    </source>
</evidence>
<dbReference type="Gene3D" id="3.40.109.10">
    <property type="entry name" value="NADH Oxidase"/>
    <property type="match status" value="1"/>
</dbReference>
<dbReference type="HOGENOM" id="CLU_070764_0_2_9"/>
<dbReference type="PATRIC" id="fig|888064.11.peg.2215"/>
<dbReference type="STRING" id="888064.HMPREF9088_0940"/>
<dbReference type="AlphaFoldDB" id="E6LF26"/>
<keyword evidence="2 5" id="KW-0285">Flavoprotein</keyword>
<comment type="caution">
    <text evidence="7">The sequence shown here is derived from an EMBL/GenBank/DDBJ whole genome shotgun (WGS) entry which is preliminary data.</text>
</comment>
<dbReference type="PANTHER" id="PTHR43425:SF3">
    <property type="entry name" value="NADPH-DEPENDENT OXIDOREDUCTASE"/>
    <property type="match status" value="1"/>
</dbReference>
<name>E6LF26_ENTI1</name>
<dbReference type="SUPFAM" id="SSF55469">
    <property type="entry name" value="FMN-dependent nitroreductase-like"/>
    <property type="match status" value="1"/>
</dbReference>
<keyword evidence="4 5" id="KW-0560">Oxidoreductase</keyword>
<dbReference type="GO" id="GO:0016491">
    <property type="term" value="F:oxidoreductase activity"/>
    <property type="evidence" value="ECO:0007669"/>
    <property type="project" value="UniProtKB-UniRule"/>
</dbReference>